<dbReference type="GO" id="GO:0019887">
    <property type="term" value="F:protein kinase regulator activity"/>
    <property type="evidence" value="ECO:0007669"/>
    <property type="project" value="TreeGrafter"/>
</dbReference>
<keyword evidence="4" id="KW-1185">Reference proteome</keyword>
<dbReference type="GO" id="GO:0030165">
    <property type="term" value="F:PDZ domain binding"/>
    <property type="evidence" value="ECO:0007669"/>
    <property type="project" value="TreeGrafter"/>
</dbReference>
<evidence type="ECO:0000259" key="2">
    <source>
        <dbReference type="Pfam" id="PF07693"/>
    </source>
</evidence>
<dbReference type="WBParaSite" id="scaffold9741_cov218.g14219">
    <property type="protein sequence ID" value="scaffold9741_cov218.g14219"/>
    <property type="gene ID" value="scaffold9741_cov218.g14219"/>
</dbReference>
<dbReference type="InterPro" id="IPR052771">
    <property type="entry name" value="Neurotrophin_sig_adaptor"/>
</dbReference>
<evidence type="ECO:0000313" key="5">
    <source>
        <dbReference type="WBParaSite" id="scaffold9741_cov218.g14219"/>
    </source>
</evidence>
<dbReference type="InterPro" id="IPR011646">
    <property type="entry name" value="KAP_P-loop"/>
</dbReference>
<dbReference type="AlphaFoldDB" id="A0A915N9H6"/>
<dbReference type="Pfam" id="PF23307">
    <property type="entry name" value="SAM_KIDINS220"/>
    <property type="match status" value="1"/>
</dbReference>
<proteinExistence type="predicted"/>
<feature type="domain" description="Kinase D-interacting substrate of 220 kDa-like SAM" evidence="3">
    <location>
        <begin position="250"/>
        <end position="322"/>
    </location>
</feature>
<reference evidence="5" key="1">
    <citation type="submission" date="2022-11" db="UniProtKB">
        <authorList>
            <consortium name="WormBaseParasite"/>
        </authorList>
    </citation>
    <scope>IDENTIFICATION</scope>
</reference>
<dbReference type="PANTHER" id="PTHR24116:SF0">
    <property type="entry name" value="KINASE D-INTERACTING SUBSTRATE OF 220 KDA"/>
    <property type="match status" value="1"/>
</dbReference>
<name>A0A915N9H6_MELJA</name>
<dbReference type="Pfam" id="PF07693">
    <property type="entry name" value="KAP_NTPase"/>
    <property type="match status" value="1"/>
</dbReference>
<feature type="compositionally biased region" description="Low complexity" evidence="1">
    <location>
        <begin position="333"/>
        <end position="347"/>
    </location>
</feature>
<dbReference type="PANTHER" id="PTHR24116">
    <property type="entry name" value="KINASE D-INTERACTING SUBSTRATE OF 220 KDA"/>
    <property type="match status" value="1"/>
</dbReference>
<dbReference type="InterPro" id="IPR057092">
    <property type="entry name" value="SAM_KIDINS220"/>
</dbReference>
<accession>A0A915N9H6</accession>
<protein>
    <submittedName>
        <fullName evidence="5">KAP NTPase domain-containing protein</fullName>
    </submittedName>
</protein>
<evidence type="ECO:0000313" key="4">
    <source>
        <dbReference type="Proteomes" id="UP000887561"/>
    </source>
</evidence>
<feature type="domain" description="KAP NTPase" evidence="2">
    <location>
        <begin position="1"/>
        <end position="71"/>
    </location>
</feature>
<dbReference type="Proteomes" id="UP000887561">
    <property type="component" value="Unplaced"/>
</dbReference>
<organism evidence="4 5">
    <name type="scientific">Meloidogyne javanica</name>
    <name type="common">Root-knot nematode worm</name>
    <dbReference type="NCBI Taxonomy" id="6303"/>
    <lineage>
        <taxon>Eukaryota</taxon>
        <taxon>Metazoa</taxon>
        <taxon>Ecdysozoa</taxon>
        <taxon>Nematoda</taxon>
        <taxon>Chromadorea</taxon>
        <taxon>Rhabditida</taxon>
        <taxon>Tylenchina</taxon>
        <taxon>Tylenchomorpha</taxon>
        <taxon>Tylenchoidea</taxon>
        <taxon>Meloidogynidae</taxon>
        <taxon>Meloidogyninae</taxon>
        <taxon>Meloidogyne</taxon>
        <taxon>Meloidogyne incognita group</taxon>
    </lineage>
</organism>
<evidence type="ECO:0000256" key="1">
    <source>
        <dbReference type="SAM" id="MobiDB-lite"/>
    </source>
</evidence>
<evidence type="ECO:0000259" key="3">
    <source>
        <dbReference type="Pfam" id="PF23307"/>
    </source>
</evidence>
<feature type="region of interest" description="Disordered" evidence="1">
    <location>
        <begin position="333"/>
        <end position="424"/>
    </location>
</feature>
<feature type="compositionally biased region" description="Acidic residues" evidence="1">
    <location>
        <begin position="387"/>
        <end position="401"/>
    </location>
</feature>
<sequence length="424" mass="47818">DGLDSCEQNKMVQLLDAFNLFFCSRQNAPFVVLLALDRNIVISTIQQNLRSSGSENEITGRDYLKNIVTIRRIVNSIALTGRLLRVFEVEFNWWQVYAWVSLIEQWPWRMCWLIDVACSLQDDSLLLYELYCQLKSRISIREGMEDLDRNSSEFESVFRKLCAGKQNQLTVGHARSFAPCTSNLDPYMRRLIREQRGGEPLVDLAEETEEQEKGGGGSSHDPFGPLKELLGAEAEFLFDDPLVWASISKPLARMSVGEIDALMKRLNISKDKVQHVGEKLIKHNLNGLALHSCNLEELRIVLNLPLGDWTLFQLFITCMRKWKPFITQSLTATLGGSNSATTTTTENTECKSPSERPTPLRSIIEEDGAQSTPLSILEREKSPNEGVNEEEDNDEDNDEDTNSVASVAGSEHCLLKTSNAPLME</sequence>